<dbReference type="Pfam" id="PF13400">
    <property type="entry name" value="Tad"/>
    <property type="match status" value="1"/>
</dbReference>
<feature type="transmembrane region" description="Helical" evidence="1">
    <location>
        <begin position="12"/>
        <end position="33"/>
    </location>
</feature>
<evidence type="ECO:0000313" key="3">
    <source>
        <dbReference type="EMBL" id="MFD0950772.1"/>
    </source>
</evidence>
<feature type="domain" description="Putative Flp pilus-assembly TadG-like N-terminal" evidence="2">
    <location>
        <begin position="12"/>
        <end position="58"/>
    </location>
</feature>
<dbReference type="RefSeq" id="WP_379071798.1">
    <property type="nucleotide sequence ID" value="NZ_JBHTIT010000001.1"/>
</dbReference>
<dbReference type="EMBL" id="JBHTIT010000001">
    <property type="protein sequence ID" value="MFD0950772.1"/>
    <property type="molecule type" value="Genomic_DNA"/>
</dbReference>
<organism evidence="3 4">
    <name type="scientific">Paraperlucidibaca wandonensis</name>
    <dbReference type="NCBI Taxonomy" id="1268273"/>
    <lineage>
        <taxon>Bacteria</taxon>
        <taxon>Pseudomonadati</taxon>
        <taxon>Pseudomonadota</taxon>
        <taxon>Gammaproteobacteria</taxon>
        <taxon>Moraxellales</taxon>
        <taxon>Moraxellaceae</taxon>
        <taxon>Paraperlucidibaca</taxon>
    </lineage>
</organism>
<dbReference type="Proteomes" id="UP001597044">
    <property type="component" value="Unassembled WGS sequence"/>
</dbReference>
<protein>
    <submittedName>
        <fullName evidence="3">Pilus assembly protein TadG-related protein</fullName>
    </submittedName>
</protein>
<evidence type="ECO:0000313" key="4">
    <source>
        <dbReference type="Proteomes" id="UP001597044"/>
    </source>
</evidence>
<keyword evidence="1" id="KW-0812">Transmembrane</keyword>
<comment type="caution">
    <text evidence="3">The sequence shown here is derived from an EMBL/GenBank/DDBJ whole genome shotgun (WGS) entry which is preliminary data.</text>
</comment>
<dbReference type="InterPro" id="IPR028087">
    <property type="entry name" value="Tad_N"/>
</dbReference>
<keyword evidence="1" id="KW-0472">Membrane</keyword>
<sequence length="681" mass="70485">MHHRSHAQKEQGAALIMTAGFMLLAVLCLSLAVDTGRLYVEKRNLQRIADVAALEVASRRGCASGNAQAYAVTAATRNNFNIDDKQTIIASCGSISVAENSIRVFNPDGSTGSTDGVQITARKKVPASLIVGGIFGNIINLSASATAINSAPTVAFRIGSKLLTTNPSAPIMSLLKLVGVNLDNTVVASYGGLADVKITPSGLLKALGIPVSADISVGDLNELLAVNKLGVGPILDAIVTVAGQDGLLGANVELLSALEAQLGLSDLKVQLGTDPTINDTTGLFALIETAGVSGKSALDVSVDALSLLTATVGVATKSNGVNISLGGNDILTGLDVGVRVIEPQSIGIGSVGTKANNAQVRIHVDVDTNKGLTGILQLLGTTIKLPITIDTIQAVATVDEINCDTSPRTAVIRVDSAVANACIGKIPSSSLWSTKEVCATALQNETFVRLLGINLVGGKVELPVLPSDPEYITLEVGQTKTTGINNLKIGSLVSDLISEVLDLLGNSDFASEPLTNAQATQIADTYLALPELQPTGGGGNFNSSDLNRLQNRLSNDGVNWDRPAFIFTGNMLSQWRNSVNTGCYEGFFRYSPACTRTKLISSLQTDAKPGFLEALLGGLLGDVVKPLVGAVLNPVIELLKVILNGVGNLVSNLLSGLVGLDLGRSDVSLDSISCGSPELVI</sequence>
<proteinExistence type="predicted"/>
<accession>A0ABW3HJ26</accession>
<reference evidence="4" key="1">
    <citation type="journal article" date="2019" name="Int. J. Syst. Evol. Microbiol.">
        <title>The Global Catalogue of Microorganisms (GCM) 10K type strain sequencing project: providing services to taxonomists for standard genome sequencing and annotation.</title>
        <authorList>
            <consortium name="The Broad Institute Genomics Platform"/>
            <consortium name="The Broad Institute Genome Sequencing Center for Infectious Disease"/>
            <person name="Wu L."/>
            <person name="Ma J."/>
        </authorList>
    </citation>
    <scope>NUCLEOTIDE SEQUENCE [LARGE SCALE GENOMIC DNA]</scope>
    <source>
        <strain evidence="4">CCUG 63419</strain>
    </source>
</reference>
<evidence type="ECO:0000256" key="1">
    <source>
        <dbReference type="SAM" id="Phobius"/>
    </source>
</evidence>
<evidence type="ECO:0000259" key="2">
    <source>
        <dbReference type="Pfam" id="PF13400"/>
    </source>
</evidence>
<keyword evidence="4" id="KW-1185">Reference proteome</keyword>
<name>A0ABW3HJ26_9GAMM</name>
<keyword evidence="1" id="KW-1133">Transmembrane helix</keyword>
<gene>
    <name evidence="3" type="ORF">ACFQ0F_10285</name>
</gene>